<name>A0A098BLE6_9NOCA</name>
<dbReference type="Proteomes" id="UP000042997">
    <property type="component" value="Unassembled WGS sequence"/>
</dbReference>
<gene>
    <name evidence="2" type="ORF">RHRU231_480071</name>
</gene>
<accession>A0A098BLE6</accession>
<protein>
    <recommendedName>
        <fullName evidence="1">DinB-like domain-containing protein</fullName>
    </recommendedName>
</protein>
<reference evidence="2 3" key="1">
    <citation type="journal article" date="2014" name="Genome Announc.">
        <title>Draft Genome Sequence of Propane- and Butane-Oxidizing Actinobacterium Rhodococcus ruber IEGM 231.</title>
        <authorList>
            <person name="Ivshina I.B."/>
            <person name="Kuyukina M.S."/>
            <person name="Krivoruchko A.V."/>
            <person name="Barbe V."/>
            <person name="Fischer C."/>
        </authorList>
    </citation>
    <scope>NUCLEOTIDE SEQUENCE [LARGE SCALE GENOMIC DNA]</scope>
</reference>
<dbReference type="Gene3D" id="1.20.120.450">
    <property type="entry name" value="dinb family like domain"/>
    <property type="match status" value="1"/>
</dbReference>
<proteinExistence type="predicted"/>
<dbReference type="AlphaFoldDB" id="A0A098BLE6"/>
<dbReference type="EMBL" id="CCSD01000059">
    <property type="protein sequence ID" value="CDZ89524.1"/>
    <property type="molecule type" value="Genomic_DNA"/>
</dbReference>
<feature type="domain" description="DinB-like" evidence="1">
    <location>
        <begin position="16"/>
        <end position="169"/>
    </location>
</feature>
<dbReference type="Pfam" id="PF12867">
    <property type="entry name" value="DinB_2"/>
    <property type="match status" value="1"/>
</dbReference>
<organism evidence="2 3">
    <name type="scientific">Rhodococcus ruber</name>
    <dbReference type="NCBI Taxonomy" id="1830"/>
    <lineage>
        <taxon>Bacteria</taxon>
        <taxon>Bacillati</taxon>
        <taxon>Actinomycetota</taxon>
        <taxon>Actinomycetes</taxon>
        <taxon>Mycobacteriales</taxon>
        <taxon>Nocardiaceae</taxon>
        <taxon>Rhodococcus</taxon>
    </lineage>
</organism>
<evidence type="ECO:0000259" key="1">
    <source>
        <dbReference type="Pfam" id="PF12867"/>
    </source>
</evidence>
<evidence type="ECO:0000313" key="2">
    <source>
        <dbReference type="EMBL" id="CDZ89524.1"/>
    </source>
</evidence>
<dbReference type="InterPro" id="IPR034660">
    <property type="entry name" value="DinB/YfiT-like"/>
</dbReference>
<dbReference type="InterPro" id="IPR024775">
    <property type="entry name" value="DinB-like"/>
</dbReference>
<dbReference type="SUPFAM" id="SSF109854">
    <property type="entry name" value="DinB/YfiT-like putative metalloenzymes"/>
    <property type="match status" value="1"/>
</dbReference>
<evidence type="ECO:0000313" key="3">
    <source>
        <dbReference type="Proteomes" id="UP000042997"/>
    </source>
</evidence>
<dbReference type="RefSeq" id="WP_082061286.1">
    <property type="nucleotide sequence ID" value="NZ_JAJNCM010000007.1"/>
</dbReference>
<sequence length="179" mass="20978">MGRSDPVDRSAIVEDLERTRAQLHRLLRDASDAELCRRSSGTRWTNEQLLFHMVFGYMVMQALLPLVRVISRLPAEVGREFARILDAGTRLFDVVNYYGSCAAALVFNRHRMGAKLDRVTGSLIRRLHRESEEDLRRGMPFPVRWDPFFAEFMTLGELYRYPVQHFDFHEKQLTIDRPH</sequence>